<reference evidence="1" key="1">
    <citation type="journal article" date="2020" name="Stud. Mycol.">
        <title>101 Dothideomycetes genomes: a test case for predicting lifestyles and emergence of pathogens.</title>
        <authorList>
            <person name="Haridas S."/>
            <person name="Albert R."/>
            <person name="Binder M."/>
            <person name="Bloem J."/>
            <person name="Labutti K."/>
            <person name="Salamov A."/>
            <person name="Andreopoulos B."/>
            <person name="Baker S."/>
            <person name="Barry K."/>
            <person name="Bills G."/>
            <person name="Bluhm B."/>
            <person name="Cannon C."/>
            <person name="Castanera R."/>
            <person name="Culley D."/>
            <person name="Daum C."/>
            <person name="Ezra D."/>
            <person name="Gonzalez J."/>
            <person name="Henrissat B."/>
            <person name="Kuo A."/>
            <person name="Liang C."/>
            <person name="Lipzen A."/>
            <person name="Lutzoni F."/>
            <person name="Magnuson J."/>
            <person name="Mondo S."/>
            <person name="Nolan M."/>
            <person name="Ohm R."/>
            <person name="Pangilinan J."/>
            <person name="Park H.-J."/>
            <person name="Ramirez L."/>
            <person name="Alfaro M."/>
            <person name="Sun H."/>
            <person name="Tritt A."/>
            <person name="Yoshinaga Y."/>
            <person name="Zwiers L.-H."/>
            <person name="Turgeon B."/>
            <person name="Goodwin S."/>
            <person name="Spatafora J."/>
            <person name="Crous P."/>
            <person name="Grigoriev I."/>
        </authorList>
    </citation>
    <scope>NUCLEOTIDE SEQUENCE</scope>
    <source>
        <strain evidence="1">HMLAC05119</strain>
    </source>
</reference>
<sequence length="178" mass="20151">MPSPTKHPESRLSAAAKACAKKCQVLDDELGMEKTITHRRRIYKEAISPEHKKEEEKVLRKVDHGLIPILGFLHSHPDLDRINLSKARVAGMNKDMCFDIWNRYSFASLVVEIAATIEIAIGGHFLVIGFLDTMLASNNMQGFTQRELENMLGHIDLDRCDSEPDKLTWAKFRTHVAA</sequence>
<gene>
    <name evidence="1" type="ORF">BDU57DRAFT_545487</name>
</gene>
<protein>
    <submittedName>
        <fullName evidence="1">Uncharacterized protein</fullName>
    </submittedName>
</protein>
<evidence type="ECO:0000313" key="1">
    <source>
        <dbReference type="EMBL" id="KAF1918660.1"/>
    </source>
</evidence>
<evidence type="ECO:0000313" key="2">
    <source>
        <dbReference type="Proteomes" id="UP000800096"/>
    </source>
</evidence>
<organism evidence="1 2">
    <name type="scientific">Ampelomyces quisqualis</name>
    <name type="common">Powdery mildew agent</name>
    <dbReference type="NCBI Taxonomy" id="50730"/>
    <lineage>
        <taxon>Eukaryota</taxon>
        <taxon>Fungi</taxon>
        <taxon>Dikarya</taxon>
        <taxon>Ascomycota</taxon>
        <taxon>Pezizomycotina</taxon>
        <taxon>Dothideomycetes</taxon>
        <taxon>Pleosporomycetidae</taxon>
        <taxon>Pleosporales</taxon>
        <taxon>Pleosporineae</taxon>
        <taxon>Phaeosphaeriaceae</taxon>
        <taxon>Ampelomyces</taxon>
    </lineage>
</organism>
<dbReference type="Proteomes" id="UP000800096">
    <property type="component" value="Unassembled WGS sequence"/>
</dbReference>
<name>A0A6A5QV17_AMPQU</name>
<accession>A0A6A5QV17</accession>
<dbReference type="OrthoDB" id="3639251at2759"/>
<dbReference type="EMBL" id="ML979133">
    <property type="protein sequence ID" value="KAF1918660.1"/>
    <property type="molecule type" value="Genomic_DNA"/>
</dbReference>
<keyword evidence="2" id="KW-1185">Reference proteome</keyword>
<dbReference type="AlphaFoldDB" id="A0A6A5QV17"/>
<proteinExistence type="predicted"/>